<organism evidence="2 3">
    <name type="scientific">Bordetella petrii (strain ATCC BAA-461 / DSM 12804 / CCUG 43448 / CIP 107267 / Se-1111R)</name>
    <dbReference type="NCBI Taxonomy" id="340100"/>
    <lineage>
        <taxon>Bacteria</taxon>
        <taxon>Pseudomonadati</taxon>
        <taxon>Pseudomonadota</taxon>
        <taxon>Betaproteobacteria</taxon>
        <taxon>Burkholderiales</taxon>
        <taxon>Alcaligenaceae</taxon>
        <taxon>Bordetella</taxon>
    </lineage>
</organism>
<reference evidence="2 3" key="1">
    <citation type="journal article" date="2008" name="BMC Genomics">
        <title>The missing link: Bordetella petrii is endowed with both the metabolic versatility of environmental bacteria and virulence traits of pathogenic Bordetellae.</title>
        <authorList>
            <person name="Gross R."/>
            <person name="Guzman C.A."/>
            <person name="Sebaihia M."/>
            <person name="Martins Dos Santos V.A."/>
            <person name="Pieper D.H."/>
            <person name="Koebnik R."/>
            <person name="Lechner M."/>
            <person name="Bartels D."/>
            <person name="Buhrmester J."/>
            <person name="Choudhuri J.V."/>
            <person name="Ebensen T."/>
            <person name="Gaigalat L."/>
            <person name="Herrmann S."/>
            <person name="Khachane A.N."/>
            <person name="Larisch C."/>
            <person name="Link S."/>
            <person name="Linke B."/>
            <person name="Meyer F."/>
            <person name="Mormann S."/>
            <person name="Nakunst D."/>
            <person name="Rueckert C."/>
            <person name="Schneiker-Bekel S."/>
            <person name="Schulze K."/>
            <person name="Vorhoelter F.J."/>
            <person name="Yevsa T."/>
            <person name="Engle J.T."/>
            <person name="Goldman W.E."/>
            <person name="Puehler A."/>
            <person name="Goebel U.B."/>
            <person name="Goesmann A."/>
            <person name="Bloecker H."/>
            <person name="Kaiser O."/>
            <person name="Martinez-Arias R."/>
        </authorList>
    </citation>
    <scope>NUCLEOTIDE SEQUENCE [LARGE SCALE GENOMIC DNA]</scope>
    <source>
        <strain evidence="3">ATCC BAA-461 / DSM 12804 / CCUG 43448 / CIP 107267 / Se-1111R</strain>
    </source>
</reference>
<dbReference type="eggNOG" id="ENOG502ZCH1">
    <property type="taxonomic scope" value="Bacteria"/>
</dbReference>
<gene>
    <name evidence="2" type="ordered locus">Bpet1181</name>
</gene>
<sequence length="307" mass="33670">MSNAITRPVLTAAVDAFIQAWQSAPARLSPLDVSEEVELVSSHRAAAQGRNAVTAWLAAERSPFEALEIAHSNLVLAATDEEGVVGAYFYGQGSAPEGRTLAFGGVLLLTVKNAAEAARITRIQIQMNWTEGDPKLAPDWTMPVMRRLWEPGDTAPAIVSELDAPWRRVPQSKLTFTDDEAIASAWYRYAWALDQADYSLFDAAFTADATAELTPMGTLTGKHTLVGTLKAFRMPWPWMKHYGEPISIEHDGSTATMILGRLIPGRTRTASGKRLFGAHYKIGARKTAGQGWQINEMRYVPGWVEVE</sequence>
<proteinExistence type="predicted"/>
<evidence type="ECO:0000259" key="1">
    <source>
        <dbReference type="Pfam" id="PF13577"/>
    </source>
</evidence>
<dbReference type="SUPFAM" id="SSF54427">
    <property type="entry name" value="NTF2-like"/>
    <property type="match status" value="2"/>
</dbReference>
<dbReference type="Proteomes" id="UP000001225">
    <property type="component" value="Chromosome"/>
</dbReference>
<accession>A9IC28</accession>
<dbReference type="Gene3D" id="3.10.450.50">
    <property type="match status" value="2"/>
</dbReference>
<protein>
    <recommendedName>
        <fullName evidence="1">SnoaL-like domain-containing protein</fullName>
    </recommendedName>
</protein>
<dbReference type="InterPro" id="IPR037401">
    <property type="entry name" value="SnoaL-like"/>
</dbReference>
<dbReference type="AlphaFoldDB" id="A9IC28"/>
<dbReference type="EMBL" id="AM902716">
    <property type="protein sequence ID" value="CAP41515.1"/>
    <property type="molecule type" value="Genomic_DNA"/>
</dbReference>
<dbReference type="Pfam" id="PF13577">
    <property type="entry name" value="SnoaL_4"/>
    <property type="match status" value="1"/>
</dbReference>
<dbReference type="InterPro" id="IPR032710">
    <property type="entry name" value="NTF2-like_dom_sf"/>
</dbReference>
<evidence type="ECO:0000313" key="2">
    <source>
        <dbReference type="EMBL" id="CAP41515.1"/>
    </source>
</evidence>
<evidence type="ECO:0000313" key="3">
    <source>
        <dbReference type="Proteomes" id="UP000001225"/>
    </source>
</evidence>
<keyword evidence="3" id="KW-1185">Reference proteome</keyword>
<dbReference type="KEGG" id="bpt:Bpet1181"/>
<dbReference type="STRING" id="94624.Bpet1181"/>
<name>A9IC28_BORPD</name>
<feature type="domain" description="SnoaL-like" evidence="1">
    <location>
        <begin position="177"/>
        <end position="298"/>
    </location>
</feature>